<dbReference type="PANTHER" id="PTHR46082:SF6">
    <property type="entry name" value="AAA+ ATPASE DOMAIN-CONTAINING PROTEIN-RELATED"/>
    <property type="match status" value="1"/>
</dbReference>
<dbReference type="SMART" id="SM00028">
    <property type="entry name" value="TPR"/>
    <property type="match status" value="3"/>
</dbReference>
<dbReference type="InterPro" id="IPR019734">
    <property type="entry name" value="TPR_rpt"/>
</dbReference>
<dbReference type="SUPFAM" id="SSF48452">
    <property type="entry name" value="TPR-like"/>
    <property type="match status" value="2"/>
</dbReference>
<gene>
    <name evidence="1" type="ORF">ColLi_12334</name>
</gene>
<proteinExistence type="predicted"/>
<dbReference type="AlphaFoldDB" id="A0AA37H035"/>
<dbReference type="Pfam" id="PF13374">
    <property type="entry name" value="TPR_10"/>
    <property type="match status" value="2"/>
</dbReference>
<comment type="caution">
    <text evidence="1">The sequence shown here is derived from an EMBL/GenBank/DDBJ whole genome shotgun (WGS) entry which is preliminary data.</text>
</comment>
<protein>
    <submittedName>
        <fullName evidence="1">Nephrocystin-3</fullName>
    </submittedName>
</protein>
<name>A0AA37H035_9PEZI</name>
<accession>A0AA37H035</accession>
<evidence type="ECO:0000313" key="2">
    <source>
        <dbReference type="Proteomes" id="UP001055172"/>
    </source>
</evidence>
<dbReference type="Pfam" id="PF13424">
    <property type="entry name" value="TPR_12"/>
    <property type="match status" value="2"/>
</dbReference>
<keyword evidence="2" id="KW-1185">Reference proteome</keyword>
<organism evidence="1 2">
    <name type="scientific">Colletotrichum liriopes</name>
    <dbReference type="NCBI Taxonomy" id="708192"/>
    <lineage>
        <taxon>Eukaryota</taxon>
        <taxon>Fungi</taxon>
        <taxon>Dikarya</taxon>
        <taxon>Ascomycota</taxon>
        <taxon>Pezizomycotina</taxon>
        <taxon>Sordariomycetes</taxon>
        <taxon>Hypocreomycetidae</taxon>
        <taxon>Glomerellales</taxon>
        <taxon>Glomerellaceae</taxon>
        <taxon>Colletotrichum</taxon>
        <taxon>Colletotrichum spaethianum species complex</taxon>
    </lineage>
</organism>
<sequence>MFEDLLHMCQHVGNENDLIRMKAGLADAYFELGKLDEAEKLEREVLGFRRQNLGEANPETITAMQTLSITLQRKGAWSDALLMQSTTVLKILKARFGTDNLETARAMSQVAFTLKLTGEKKQAEDLYKLVLETKRRHLPRKHPDLIMAVKNYANAAQDQGWTKEAEVMLRQALEDCVLVLGEKHPDTIMARNDLGCTSLIGGELDVAVQLLRTSLEQNEEVWGHKHNNTIVVRTNLAQALHRQGKKAEAARLQRKAWEDCRSVFGDKHYFTIQLAEGLTILEAVDFTVEKKEKGV</sequence>
<dbReference type="Proteomes" id="UP001055172">
    <property type="component" value="Unassembled WGS sequence"/>
</dbReference>
<dbReference type="PANTHER" id="PTHR46082">
    <property type="entry name" value="ATP/GTP-BINDING PROTEIN-RELATED"/>
    <property type="match status" value="1"/>
</dbReference>
<evidence type="ECO:0000313" key="1">
    <source>
        <dbReference type="EMBL" id="GJC89496.1"/>
    </source>
</evidence>
<dbReference type="EMBL" id="BPPX01000042">
    <property type="protein sequence ID" value="GJC89496.1"/>
    <property type="molecule type" value="Genomic_DNA"/>
</dbReference>
<reference evidence="1 2" key="1">
    <citation type="submission" date="2021-07" db="EMBL/GenBank/DDBJ databases">
        <title>Genome data of Colletotrichum spaethianum.</title>
        <authorList>
            <person name="Utami Y.D."/>
            <person name="Hiruma K."/>
        </authorList>
    </citation>
    <scope>NUCLEOTIDE SEQUENCE [LARGE SCALE GENOMIC DNA]</scope>
    <source>
        <strain evidence="1 2">MAFF 242679</strain>
    </source>
</reference>
<dbReference type="InterPro" id="IPR011990">
    <property type="entry name" value="TPR-like_helical_dom_sf"/>
</dbReference>
<dbReference type="InterPro" id="IPR053137">
    <property type="entry name" value="NLR-like"/>
</dbReference>
<dbReference type="Gene3D" id="1.25.40.10">
    <property type="entry name" value="Tetratricopeptide repeat domain"/>
    <property type="match status" value="2"/>
</dbReference>